<proteinExistence type="predicted"/>
<dbReference type="GO" id="GO:1904680">
    <property type="term" value="F:peptide transmembrane transporter activity"/>
    <property type="evidence" value="ECO:0007669"/>
    <property type="project" value="TreeGrafter"/>
</dbReference>
<keyword evidence="1" id="KW-0732">Signal</keyword>
<feature type="domain" description="Solute-binding protein family 5" evidence="2">
    <location>
        <begin position="107"/>
        <end position="495"/>
    </location>
</feature>
<dbReference type="eggNOG" id="COG0747">
    <property type="taxonomic scope" value="Bacteria"/>
</dbReference>
<dbReference type="Pfam" id="PF00496">
    <property type="entry name" value="SBP_bac_5"/>
    <property type="match status" value="1"/>
</dbReference>
<keyword evidence="4" id="KW-1185">Reference proteome</keyword>
<reference evidence="3 4" key="1">
    <citation type="submission" date="2010-01" db="EMBL/GenBank/DDBJ databases">
        <title>The complete genome of Thermobispora bispora DSM 43833.</title>
        <authorList>
            <consortium name="US DOE Joint Genome Institute (JGI-PGF)"/>
            <person name="Lucas S."/>
            <person name="Copeland A."/>
            <person name="Lapidus A."/>
            <person name="Glavina del Rio T."/>
            <person name="Dalin E."/>
            <person name="Tice H."/>
            <person name="Bruce D."/>
            <person name="Goodwin L."/>
            <person name="Pitluck S."/>
            <person name="Kyrpides N."/>
            <person name="Mavromatis K."/>
            <person name="Ivanova N."/>
            <person name="Mikhailova N."/>
            <person name="Chertkov O."/>
            <person name="Brettin T."/>
            <person name="Detter J.C."/>
            <person name="Han C."/>
            <person name="Larimer F."/>
            <person name="Land M."/>
            <person name="Hauser L."/>
            <person name="Markowitz V."/>
            <person name="Cheng J.-F."/>
            <person name="Hugenholtz P."/>
            <person name="Woyke T."/>
            <person name="Wu D."/>
            <person name="Jando M."/>
            <person name="Schneider S."/>
            <person name="Klenk H.-P."/>
            <person name="Eisen J.A."/>
        </authorList>
    </citation>
    <scope>NUCLEOTIDE SEQUENCE [LARGE SCALE GENOMIC DNA]</scope>
    <source>
        <strain evidence="4">ATCC 19993 / DSM 43833 / CBS 139.67 / JCM 10125 / KCTC 9307 / NBRC 14880 / R51</strain>
    </source>
</reference>
<dbReference type="KEGG" id="tbi:Tbis_1850"/>
<dbReference type="CDD" id="cd08506">
    <property type="entry name" value="PBP2_clavulanate_OppA2"/>
    <property type="match status" value="1"/>
</dbReference>
<dbReference type="InterPro" id="IPR030678">
    <property type="entry name" value="Peptide/Ni-bd"/>
</dbReference>
<dbReference type="AlphaFoldDB" id="D6YBK2"/>
<dbReference type="HOGENOM" id="CLU_017028_9_0_11"/>
<sequence>MKKRLARPAVTAALAALTLGVSACGGGGGGQSTGGGSASSGDGFNAALEKVVNPSDKKGGTLKMAITEAWDSIDPGDTYYALSWNLLRLYGRPLVTYKPAPGAEGRELVPDLAESLGTPSDGGKTWTYRLREGLKFEDGTPITSKDVKYAVLRSLDKKTFVNGPTYFNDWLDLPKDFVSVYETPDVNTDQAIETPDDRTIVFHLKKPYAGFDNFAALPSTVPVPKDKDTGVKYRQHPIASGPYMFEKVEEGKQYTLVRNPHWDPNTDPIRKALPDRIEISLGVEANDLDNRLISGDVHVDLAGTGVQAAALGTVLGDPALKARADNPTSARTWFISILDTPPLDNVECRKAIIYAADRVGLQNAYGGELQGEIATGLMPPSIDGWQKLDLYPTGTGDLEKAKAALQACGHPDGFETVMVYRSDRPKEQAAAESLQQALARVGIKLTLKGYPTSDYFASYAGKPEFTRKNNVGLAAHGWAADWNDGFGFLSQIVDSRTIRESGNYNLSVKSKEIDELIDKAMAEPDKAKRDAIWGEIDRKVMEGAYVLPAVWAKALLLRGKGVTNVFVTGAFDMYDYLNMGVEQP</sequence>
<dbReference type="Gene3D" id="3.40.190.10">
    <property type="entry name" value="Periplasmic binding protein-like II"/>
    <property type="match status" value="1"/>
</dbReference>
<dbReference type="EMBL" id="CP001874">
    <property type="protein sequence ID" value="ADG88562.1"/>
    <property type="molecule type" value="Genomic_DNA"/>
</dbReference>
<name>D6YBK2_THEBD</name>
<dbReference type="PANTHER" id="PTHR30290:SF83">
    <property type="entry name" value="ABC TRANSPORTER SUBSTRATE-BINDING PROTEIN"/>
    <property type="match status" value="1"/>
</dbReference>
<dbReference type="Gene3D" id="3.10.105.10">
    <property type="entry name" value="Dipeptide-binding Protein, Domain 3"/>
    <property type="match status" value="1"/>
</dbReference>
<protein>
    <submittedName>
        <fullName evidence="3">Extracellular solute-binding protein family 5</fullName>
    </submittedName>
</protein>
<feature type="signal peptide" evidence="1">
    <location>
        <begin position="1"/>
        <end position="23"/>
    </location>
</feature>
<accession>D6YBK2</accession>
<dbReference type="InterPro" id="IPR039424">
    <property type="entry name" value="SBP_5"/>
</dbReference>
<dbReference type="PROSITE" id="PS51257">
    <property type="entry name" value="PROKAR_LIPOPROTEIN"/>
    <property type="match status" value="1"/>
</dbReference>
<feature type="chain" id="PRO_5003091008" evidence="1">
    <location>
        <begin position="24"/>
        <end position="584"/>
    </location>
</feature>
<dbReference type="RefSeq" id="WP_013132095.1">
    <property type="nucleotide sequence ID" value="NC_014165.1"/>
</dbReference>
<gene>
    <name evidence="3" type="ordered locus">Tbis_1850</name>
</gene>
<dbReference type="PIRSF" id="PIRSF002741">
    <property type="entry name" value="MppA"/>
    <property type="match status" value="1"/>
</dbReference>
<evidence type="ECO:0000313" key="4">
    <source>
        <dbReference type="Proteomes" id="UP000006640"/>
    </source>
</evidence>
<evidence type="ECO:0000259" key="2">
    <source>
        <dbReference type="Pfam" id="PF00496"/>
    </source>
</evidence>
<dbReference type="STRING" id="469371.Tbis_1850"/>
<evidence type="ECO:0000256" key="1">
    <source>
        <dbReference type="SAM" id="SignalP"/>
    </source>
</evidence>
<dbReference type="OrthoDB" id="5240629at2"/>
<dbReference type="Proteomes" id="UP000006640">
    <property type="component" value="Chromosome"/>
</dbReference>
<dbReference type="GO" id="GO:0042597">
    <property type="term" value="C:periplasmic space"/>
    <property type="evidence" value="ECO:0007669"/>
    <property type="project" value="UniProtKB-ARBA"/>
</dbReference>
<organism evidence="3 4">
    <name type="scientific">Thermobispora bispora (strain ATCC 19993 / DSM 43833 / CBS 139.67 / JCM 10125 / KCTC 9307 / NBRC 14880 / R51)</name>
    <dbReference type="NCBI Taxonomy" id="469371"/>
    <lineage>
        <taxon>Bacteria</taxon>
        <taxon>Bacillati</taxon>
        <taxon>Actinomycetota</taxon>
        <taxon>Actinomycetes</taxon>
        <taxon>Streptosporangiales</taxon>
        <taxon>Streptosporangiaceae</taxon>
        <taxon>Thermobispora</taxon>
    </lineage>
</organism>
<dbReference type="GO" id="GO:0015833">
    <property type="term" value="P:peptide transport"/>
    <property type="evidence" value="ECO:0007669"/>
    <property type="project" value="TreeGrafter"/>
</dbReference>
<dbReference type="GO" id="GO:0043190">
    <property type="term" value="C:ATP-binding cassette (ABC) transporter complex"/>
    <property type="evidence" value="ECO:0007669"/>
    <property type="project" value="InterPro"/>
</dbReference>
<dbReference type="PANTHER" id="PTHR30290">
    <property type="entry name" value="PERIPLASMIC BINDING COMPONENT OF ABC TRANSPORTER"/>
    <property type="match status" value="1"/>
</dbReference>
<evidence type="ECO:0000313" key="3">
    <source>
        <dbReference type="EMBL" id="ADG88562.1"/>
    </source>
</evidence>
<dbReference type="InterPro" id="IPR000914">
    <property type="entry name" value="SBP_5_dom"/>
</dbReference>
<dbReference type="SUPFAM" id="SSF53850">
    <property type="entry name" value="Periplasmic binding protein-like II"/>
    <property type="match status" value="1"/>
</dbReference>